<sequence>GMGGSTGRWSAWCRGWGLPMGGGNPFEASANVMPQGATLDDLGMLKAQAKELGTQLERIRQRIEEIEKSEGQ</sequence>
<reference evidence="2 3" key="1">
    <citation type="submission" date="2024-09" db="EMBL/GenBank/DDBJ databases">
        <authorList>
            <person name="D'Angelo T."/>
        </authorList>
    </citation>
    <scope>NUCLEOTIDE SEQUENCE [LARGE SCALE GENOMIC DNA]</scope>
    <source>
        <strain evidence="2">SAG AM-311-F02</strain>
    </source>
</reference>
<dbReference type="Proteomes" id="UP001594288">
    <property type="component" value="Unassembled WGS sequence"/>
</dbReference>
<organism evidence="2 3">
    <name type="scientific">Eiseniibacteriota bacterium</name>
    <dbReference type="NCBI Taxonomy" id="2212470"/>
    <lineage>
        <taxon>Bacteria</taxon>
        <taxon>Candidatus Eiseniibacteriota</taxon>
    </lineage>
</organism>
<evidence type="ECO:0000313" key="3">
    <source>
        <dbReference type="Proteomes" id="UP001594288"/>
    </source>
</evidence>
<accession>A0ABV6YQC7</accession>
<keyword evidence="1" id="KW-0175">Coiled coil</keyword>
<gene>
    <name evidence="2" type="ORF">ACFL2Z_04155</name>
</gene>
<protein>
    <submittedName>
        <fullName evidence="2">DUF5320 domain-containing protein</fullName>
    </submittedName>
</protein>
<feature type="coiled-coil region" evidence="1">
    <location>
        <begin position="42"/>
        <end position="69"/>
    </location>
</feature>
<evidence type="ECO:0000313" key="2">
    <source>
        <dbReference type="EMBL" id="MFC1800089.1"/>
    </source>
</evidence>
<keyword evidence="3" id="KW-1185">Reference proteome</keyword>
<dbReference type="EMBL" id="JBHPEI010000066">
    <property type="protein sequence ID" value="MFC1800089.1"/>
    <property type="molecule type" value="Genomic_DNA"/>
</dbReference>
<feature type="non-terminal residue" evidence="2">
    <location>
        <position position="1"/>
    </location>
</feature>
<name>A0ABV6YQC7_UNCEI</name>
<proteinExistence type="predicted"/>
<comment type="caution">
    <text evidence="2">The sequence shown here is derived from an EMBL/GenBank/DDBJ whole genome shotgun (WGS) entry which is preliminary data.</text>
</comment>
<evidence type="ECO:0000256" key="1">
    <source>
        <dbReference type="SAM" id="Coils"/>
    </source>
</evidence>